<reference evidence="1 2" key="1">
    <citation type="journal article" date="2024" name="G3 (Bethesda)">
        <title>Genome assembly of Hibiscus sabdariffa L. provides insights into metabolisms of medicinal natural products.</title>
        <authorList>
            <person name="Kim T."/>
        </authorList>
    </citation>
    <scope>NUCLEOTIDE SEQUENCE [LARGE SCALE GENOMIC DNA]</scope>
    <source>
        <strain evidence="1">TK-2024</strain>
        <tissue evidence="1">Old leaves</tissue>
    </source>
</reference>
<evidence type="ECO:0000313" key="1">
    <source>
        <dbReference type="EMBL" id="KAK8545391.1"/>
    </source>
</evidence>
<accession>A0ABR2DR64</accession>
<sequence length="154" mass="16872">MLMSPVQGTIDYSKCSKSNFPSFCSIPIEDLMQPTLTNGVAEHHRSHSEHEQFRIVSHVSIPPSPAREASVAGPRYSVFNVLDFDATGDGVIDDTQNIDSTPCINLTLAQVELQPATRGHIMAIPFCWNAHGSVLTQTIPAVYCLMEETNATKE</sequence>
<dbReference type="EMBL" id="JBBPBM010000023">
    <property type="protein sequence ID" value="KAK8545391.1"/>
    <property type="molecule type" value="Genomic_DNA"/>
</dbReference>
<proteinExistence type="predicted"/>
<gene>
    <name evidence="1" type="ORF">V6N12_026225</name>
</gene>
<keyword evidence="2" id="KW-1185">Reference proteome</keyword>
<dbReference type="Proteomes" id="UP001472677">
    <property type="component" value="Unassembled WGS sequence"/>
</dbReference>
<name>A0ABR2DR64_9ROSI</name>
<protein>
    <submittedName>
        <fullName evidence="1">Uncharacterized protein</fullName>
    </submittedName>
</protein>
<organism evidence="1 2">
    <name type="scientific">Hibiscus sabdariffa</name>
    <name type="common">roselle</name>
    <dbReference type="NCBI Taxonomy" id="183260"/>
    <lineage>
        <taxon>Eukaryota</taxon>
        <taxon>Viridiplantae</taxon>
        <taxon>Streptophyta</taxon>
        <taxon>Embryophyta</taxon>
        <taxon>Tracheophyta</taxon>
        <taxon>Spermatophyta</taxon>
        <taxon>Magnoliopsida</taxon>
        <taxon>eudicotyledons</taxon>
        <taxon>Gunneridae</taxon>
        <taxon>Pentapetalae</taxon>
        <taxon>rosids</taxon>
        <taxon>malvids</taxon>
        <taxon>Malvales</taxon>
        <taxon>Malvaceae</taxon>
        <taxon>Malvoideae</taxon>
        <taxon>Hibiscus</taxon>
    </lineage>
</organism>
<evidence type="ECO:0000313" key="2">
    <source>
        <dbReference type="Proteomes" id="UP001472677"/>
    </source>
</evidence>
<comment type="caution">
    <text evidence="1">The sequence shown here is derived from an EMBL/GenBank/DDBJ whole genome shotgun (WGS) entry which is preliminary data.</text>
</comment>